<accession>A0A4R4UIU0</accession>
<evidence type="ECO:0000313" key="6">
    <source>
        <dbReference type="EMBL" id="TDC91838.1"/>
    </source>
</evidence>
<comment type="catalytic activity">
    <reaction evidence="4 5">
        <text>L-cysteine + L-glutamate + ATP = gamma-L-glutamyl-L-cysteine + ADP + phosphate + H(+)</text>
        <dbReference type="Rhea" id="RHEA:13285"/>
        <dbReference type="ChEBI" id="CHEBI:15378"/>
        <dbReference type="ChEBI" id="CHEBI:29985"/>
        <dbReference type="ChEBI" id="CHEBI:30616"/>
        <dbReference type="ChEBI" id="CHEBI:35235"/>
        <dbReference type="ChEBI" id="CHEBI:43474"/>
        <dbReference type="ChEBI" id="CHEBI:58173"/>
        <dbReference type="ChEBI" id="CHEBI:456216"/>
        <dbReference type="EC" id="6.3.2.2"/>
    </reaction>
</comment>
<evidence type="ECO:0000256" key="3">
    <source>
        <dbReference type="ARBA" id="ARBA00022840"/>
    </source>
</evidence>
<dbReference type="InterPro" id="IPR014746">
    <property type="entry name" value="Gln_synth/guanido_kin_cat_dom"/>
</dbReference>
<keyword evidence="3 5" id="KW-0067">ATP-binding</keyword>
<evidence type="ECO:0000256" key="5">
    <source>
        <dbReference type="HAMAP-Rule" id="MF_01609"/>
    </source>
</evidence>
<dbReference type="InterPro" id="IPR011793">
    <property type="entry name" value="YbdK"/>
</dbReference>
<keyword evidence="7" id="KW-1185">Reference proteome</keyword>
<dbReference type="OrthoDB" id="9803842at2"/>
<evidence type="ECO:0000313" key="7">
    <source>
        <dbReference type="Proteomes" id="UP000294744"/>
    </source>
</evidence>
<dbReference type="InterPro" id="IPR006336">
    <property type="entry name" value="GCS2"/>
</dbReference>
<comment type="similarity">
    <text evidence="5">Belongs to the glutamate--cysteine ligase type 2 family. YbdK subfamily.</text>
</comment>
<dbReference type="Gene3D" id="3.30.590.20">
    <property type="match status" value="1"/>
</dbReference>
<gene>
    <name evidence="6" type="ORF">E1161_14885</name>
</gene>
<dbReference type="NCBIfam" id="TIGR02050">
    <property type="entry name" value="gshA_cyan_rel"/>
    <property type="match status" value="1"/>
</dbReference>
<keyword evidence="1 5" id="KW-0436">Ligase</keyword>
<comment type="function">
    <text evidence="5">ATP-dependent carboxylate-amine ligase which exhibits weak glutamate--cysteine ligase activity.</text>
</comment>
<keyword evidence="2 5" id="KW-0547">Nucleotide-binding</keyword>
<dbReference type="AlphaFoldDB" id="A0A4R4UIU0"/>
<dbReference type="Pfam" id="PF04107">
    <property type="entry name" value="GCS2"/>
    <property type="match status" value="1"/>
</dbReference>
<evidence type="ECO:0000256" key="4">
    <source>
        <dbReference type="ARBA" id="ARBA00048819"/>
    </source>
</evidence>
<sequence>MGRSSPVNTPAVENAEPAVEQAAELPRTLGVEEEFLVVDPESGAPSGRGPAVLAGATDLDPRHSFHPELLTSQAEAATGVCTSSAQLRGQLRSARERMSRAAQAEGLALISSGTPPFLGEPGAISPGTRFTRIAQTYRAVVTDYQACGCHVHVGVPDREKAVAVINHLHPWLPSLLAMSANSPFHLGADTGYASWRMVQQTRFPGSGIPPRFRSAAEHDEQVARLVECGVLVDEAMSFWLARPSPHLPTIELRVADAATTVGEALLQAVVTRALVRTAQRELDAGREAPEIDPRLEQAAVWTAARHGLDGPGIDLVAQRRVQSAELVHRMIRWAAPELEETRDLATVRKLIAGLLHCGTGARRQRAAAARGDRALLAAIRLEGGVR</sequence>
<protein>
    <recommendedName>
        <fullName evidence="5">Putative glutamate--cysteine ligase 2</fullName>
        <ecNumber evidence="5">6.3.2.2</ecNumber>
    </recommendedName>
    <alternativeName>
        <fullName evidence="5">Gamma-glutamylcysteine synthetase 2</fullName>
        <shortName evidence="5">GCS 2</shortName>
        <shortName evidence="5">Gamma-GCS 2</shortName>
    </alternativeName>
</protein>
<name>A0A4R4UIU0_9PSEU</name>
<dbReference type="NCBIfam" id="NF010041">
    <property type="entry name" value="PRK13517.1-1"/>
    <property type="match status" value="1"/>
</dbReference>
<organism evidence="6 7">
    <name type="scientific">Saccharopolyspora aridisoli</name>
    <dbReference type="NCBI Taxonomy" id="2530385"/>
    <lineage>
        <taxon>Bacteria</taxon>
        <taxon>Bacillati</taxon>
        <taxon>Actinomycetota</taxon>
        <taxon>Actinomycetes</taxon>
        <taxon>Pseudonocardiales</taxon>
        <taxon>Pseudonocardiaceae</taxon>
        <taxon>Saccharopolyspora</taxon>
    </lineage>
</organism>
<dbReference type="PANTHER" id="PTHR36510">
    <property type="entry name" value="GLUTAMATE--CYSTEINE LIGASE 2-RELATED"/>
    <property type="match status" value="1"/>
</dbReference>
<dbReference type="EMBL" id="SMKV01000016">
    <property type="protein sequence ID" value="TDC91838.1"/>
    <property type="molecule type" value="Genomic_DNA"/>
</dbReference>
<dbReference type="GO" id="GO:0004357">
    <property type="term" value="F:glutamate-cysteine ligase activity"/>
    <property type="evidence" value="ECO:0007669"/>
    <property type="project" value="UniProtKB-EC"/>
</dbReference>
<evidence type="ECO:0000256" key="1">
    <source>
        <dbReference type="ARBA" id="ARBA00022598"/>
    </source>
</evidence>
<evidence type="ECO:0000256" key="2">
    <source>
        <dbReference type="ARBA" id="ARBA00022741"/>
    </source>
</evidence>
<comment type="caution">
    <text evidence="6">The sequence shown here is derived from an EMBL/GenBank/DDBJ whole genome shotgun (WGS) entry which is preliminary data.</text>
</comment>
<dbReference type="PANTHER" id="PTHR36510:SF1">
    <property type="entry name" value="GLUTAMATE--CYSTEINE LIGASE 2-RELATED"/>
    <property type="match status" value="1"/>
</dbReference>
<dbReference type="HAMAP" id="MF_01609">
    <property type="entry name" value="Glu_cys_ligase_2"/>
    <property type="match status" value="1"/>
</dbReference>
<proteinExistence type="inferred from homology"/>
<dbReference type="GO" id="GO:0005524">
    <property type="term" value="F:ATP binding"/>
    <property type="evidence" value="ECO:0007669"/>
    <property type="project" value="UniProtKB-KW"/>
</dbReference>
<dbReference type="Proteomes" id="UP000294744">
    <property type="component" value="Unassembled WGS sequence"/>
</dbReference>
<reference evidence="6 7" key="1">
    <citation type="submission" date="2019-03" db="EMBL/GenBank/DDBJ databases">
        <title>Draft genome sequences of novel Actinobacteria.</title>
        <authorList>
            <person name="Sahin N."/>
            <person name="Ay H."/>
            <person name="Saygin H."/>
        </authorList>
    </citation>
    <scope>NUCLEOTIDE SEQUENCE [LARGE SCALE GENOMIC DNA]</scope>
    <source>
        <strain evidence="6 7">16K404</strain>
    </source>
</reference>
<dbReference type="EC" id="6.3.2.2" evidence="5"/>
<dbReference type="GO" id="GO:0042398">
    <property type="term" value="P:modified amino acid biosynthetic process"/>
    <property type="evidence" value="ECO:0007669"/>
    <property type="project" value="InterPro"/>
</dbReference>
<dbReference type="SUPFAM" id="SSF55931">
    <property type="entry name" value="Glutamine synthetase/guanido kinase"/>
    <property type="match status" value="1"/>
</dbReference>
<dbReference type="InterPro" id="IPR050141">
    <property type="entry name" value="GCL_type2/YbdK_subfam"/>
</dbReference>
<dbReference type="RefSeq" id="WP_132623757.1">
    <property type="nucleotide sequence ID" value="NZ_SMKV01000016.1"/>
</dbReference>